<reference evidence="3 4" key="1">
    <citation type="journal article" date="2011" name="ISME J.">
        <title>Community ecology of hot spring cyanobacterial mats: predominant populations and their functional potential.</title>
        <authorList>
            <person name="Klatt C.G."/>
            <person name="Wood J.M."/>
            <person name="Rusch D.B."/>
            <person name="Bateson M.M."/>
            <person name="Hamamura N."/>
            <person name="Heidelberg J.F."/>
            <person name="Grossman A.R."/>
            <person name="Bhaya D."/>
            <person name="Cohan F.M."/>
            <person name="Kuhl M."/>
            <person name="Bryant D.A."/>
            <person name="Ward D.M."/>
        </authorList>
    </citation>
    <scope>NUCLEOTIDE SEQUENCE [LARGE SCALE GENOMIC DNA]</scope>
    <source>
        <strain evidence="3">OS</strain>
    </source>
</reference>
<dbReference type="PANTHER" id="PTHR36842:SF1">
    <property type="entry name" value="PROTEIN TOLB"/>
    <property type="match status" value="1"/>
</dbReference>
<dbReference type="AlphaFoldDB" id="A0A395LXF3"/>
<protein>
    <recommendedName>
        <fullName evidence="2">Peptidase MA-like domain-containing protein</fullName>
    </recommendedName>
</protein>
<evidence type="ECO:0000313" key="4">
    <source>
        <dbReference type="Proteomes" id="UP000266389"/>
    </source>
</evidence>
<accession>A0A395LXF3</accession>
<name>A0A395LXF3_9BACT</name>
<evidence type="ECO:0000256" key="1">
    <source>
        <dbReference type="ARBA" id="ARBA00009820"/>
    </source>
</evidence>
<dbReference type="InterPro" id="IPR011659">
    <property type="entry name" value="WD40"/>
</dbReference>
<evidence type="ECO:0000259" key="2">
    <source>
        <dbReference type="Pfam" id="PF13485"/>
    </source>
</evidence>
<organism evidence="3 4">
    <name type="scientific">Candidatus Thermochlorobacter aerophilus</name>
    <dbReference type="NCBI Taxonomy" id="1868324"/>
    <lineage>
        <taxon>Bacteria</taxon>
        <taxon>Pseudomonadati</taxon>
        <taxon>Chlorobiota</taxon>
        <taxon>Chlorobiia</taxon>
        <taxon>Chlorobiales</taxon>
        <taxon>Candidatus Thermochlorobacteriaceae</taxon>
        <taxon>Candidatus Thermochlorobacter</taxon>
    </lineage>
</organism>
<evidence type="ECO:0000313" key="3">
    <source>
        <dbReference type="EMBL" id="RFM23249.1"/>
    </source>
</evidence>
<dbReference type="EMBL" id="PHFL01000068">
    <property type="protein sequence ID" value="RFM23249.1"/>
    <property type="molecule type" value="Genomic_DNA"/>
</dbReference>
<comment type="similarity">
    <text evidence="1">Belongs to the TolB family.</text>
</comment>
<dbReference type="InterPro" id="IPR039568">
    <property type="entry name" value="Peptidase_MA-like_dom"/>
</dbReference>
<dbReference type="Proteomes" id="UP000266389">
    <property type="component" value="Unassembled WGS sequence"/>
</dbReference>
<dbReference type="SUPFAM" id="SSF82171">
    <property type="entry name" value="DPP6 N-terminal domain-like"/>
    <property type="match status" value="1"/>
</dbReference>
<proteinExistence type="inferred from homology"/>
<dbReference type="Pfam" id="PF07676">
    <property type="entry name" value="PD40"/>
    <property type="match status" value="2"/>
</dbReference>
<dbReference type="InterPro" id="IPR011042">
    <property type="entry name" value="6-blade_b-propeller_TolB-like"/>
</dbReference>
<dbReference type="Pfam" id="PF13485">
    <property type="entry name" value="Peptidase_MA_2"/>
    <property type="match status" value="1"/>
</dbReference>
<gene>
    <name evidence="3" type="ORF">D0433_12300</name>
</gene>
<dbReference type="Gene3D" id="2.120.10.30">
    <property type="entry name" value="TolB, C-terminal domain"/>
    <property type="match status" value="1"/>
</dbReference>
<dbReference type="PANTHER" id="PTHR36842">
    <property type="entry name" value="PROTEIN TOLB HOMOLOG"/>
    <property type="match status" value="1"/>
</dbReference>
<comment type="caution">
    <text evidence="3">The sequence shown here is derived from an EMBL/GenBank/DDBJ whole genome shotgun (WGS) entry which is preliminary data.</text>
</comment>
<feature type="domain" description="Peptidase MA-like" evidence="2">
    <location>
        <begin position="183"/>
        <end position="302"/>
    </location>
</feature>
<sequence>MHTYCLRRIIYGTLIVGAILGLGLSTVQAQPEAYSHPELRWFTIETEHFTINYHEGAERSAKVAAKIAEEIYKPITSLYRHDPGKVNIIIKDTDDYSNGGAYFFENKIEIWAPALEFNLRGQHNWLRNVITHEYTHIVTLTAAQKFGAQIPAAYLQIFGYEQVRRPDILYGFPNILVSYPIAGINVPFWLAEGVAQYQRPELRYDSWDTHRDMILRSLVLEKKLLDLDELSNFASKRGIDFEFTYNSGFALVRFLAERYGEEKLEALCKNFASPLTLNVHAALETTYGKPSTELYREWQTYLERDYQARIASVLAHKVEGKLIEQRGYANLYPIFSADGTKLYYISNLGADFGGHAIVERSLQGDETLSHSGVPTVRELCRLSSHSNLQRKILCKVCGMPLGNQNADVLQNGVTSRLTLAGNGKYLFYSRYTGTNFQIQKYNDLFVYDLAKKEEIRLTYQARLETPICSPDGKTFVAVHQKDGTQNLVEGIFNIEAKGDSAKLALRQLTAFKNGEQVQLPVYSPDGTAIIFALGIKNTRRLMRLDRTTGELTPITDTALASEGYDERDATVSPDGKYLYFSSNRTGIFNIYRINLQTKETEQLTNVVGGAFMPQVNAHGDVVYSLFTADGYKIAMIKNAQAIANPDAKYVREPTPIRAAQLIKENAELSAQTSPSANEVASLEHVVPSLPDHTQQTAQKQLAAALAIYDDSQIPDFKTREYTSTFGNFAILPLIRFDAYARSQGSFWRDTWRAAKFGLAFNSAELLGRLNFFGSFAIAPGSSVSGGVAGLAGLLELERDAFLSIEYTDQNIIPASFLPRLSLDIYHQTRNVQDGAQIKIGIDSATANVFYTLTQFDLSLRFRLPIEHWLFQASQFRLTFSLSPYSSKIGSFFWQPLNQTLPASSDTYFIGRTLTFVWSTDLRAHTRNTAINPIGFFSRLRLDYENSSLQDSLIFSESAGRLIPQYQTFSFLRLTADLNFHLPLPTFSPKFQHTLTLRAYAALNFTPKETNLFFNNFISGLLGMRGYEFFAIGGDKATFLHIEYRFPLIEHINWQVAQFYFDKIYLSAYFDIGTAWSQGGMPSLSAWKRDVGVELRLETPSFYIFPTRLFASATYGIDQFAQPLRQGFFTADGRDFVTYGGQWMFHFGILFEFDFMADDARRGAAGLMR</sequence>